<dbReference type="PANTHER" id="PTHR46558:SF11">
    <property type="entry name" value="HTH-TYPE TRANSCRIPTIONAL REGULATOR XRE"/>
    <property type="match status" value="1"/>
</dbReference>
<sequence length="235" mass="25586">MSQEFSRIITLLRKERGITQKEAASRLGISQALLSHYEKGIRECGLDFVVRVADFYGVSCDYLLGRSADRSGLTLKVEDIPGPENAKDSIYRGSLLPTLNKKLIANSLNVLFDKLNGCQSKALVGEISGYLMLAVYRMFRLMYASNAKNAPAMFSIPGELGCGYADAEMSRAAANTAALLAGQDAGLGETVRDTACFAMTTESLSQDYPLYATSLLNLVKASELRMRGEAHMSEK</sequence>
<dbReference type="InterPro" id="IPR010982">
    <property type="entry name" value="Lambda_DNA-bd_dom_sf"/>
</dbReference>
<feature type="domain" description="HTH cro/C1-type" evidence="2">
    <location>
        <begin position="9"/>
        <end position="63"/>
    </location>
</feature>
<proteinExistence type="predicted"/>
<protein>
    <recommendedName>
        <fullName evidence="2">HTH cro/C1-type domain-containing protein</fullName>
    </recommendedName>
</protein>
<dbReference type="PROSITE" id="PS50943">
    <property type="entry name" value="HTH_CROC1"/>
    <property type="match status" value="1"/>
</dbReference>
<accession>A0A645DIY8</accession>
<reference evidence="3" key="1">
    <citation type="submission" date="2019-08" db="EMBL/GenBank/DDBJ databases">
        <authorList>
            <person name="Kucharzyk K."/>
            <person name="Murdoch R.W."/>
            <person name="Higgins S."/>
            <person name="Loffler F."/>
        </authorList>
    </citation>
    <scope>NUCLEOTIDE SEQUENCE</scope>
</reference>
<dbReference type="Gene3D" id="1.10.260.40">
    <property type="entry name" value="lambda repressor-like DNA-binding domains"/>
    <property type="match status" value="1"/>
</dbReference>
<dbReference type="InterPro" id="IPR001387">
    <property type="entry name" value="Cro/C1-type_HTH"/>
</dbReference>
<dbReference type="SUPFAM" id="SSF47413">
    <property type="entry name" value="lambda repressor-like DNA-binding domains"/>
    <property type="match status" value="1"/>
</dbReference>
<dbReference type="AlphaFoldDB" id="A0A645DIY8"/>
<keyword evidence="1" id="KW-0238">DNA-binding</keyword>
<dbReference type="EMBL" id="VSSQ01036692">
    <property type="protein sequence ID" value="MPM89227.1"/>
    <property type="molecule type" value="Genomic_DNA"/>
</dbReference>
<dbReference type="PANTHER" id="PTHR46558">
    <property type="entry name" value="TRACRIPTIONAL REGULATORY PROTEIN-RELATED-RELATED"/>
    <property type="match status" value="1"/>
</dbReference>
<dbReference type="Pfam" id="PF01381">
    <property type="entry name" value="HTH_3"/>
    <property type="match status" value="1"/>
</dbReference>
<organism evidence="3">
    <name type="scientific">bioreactor metagenome</name>
    <dbReference type="NCBI Taxonomy" id="1076179"/>
    <lineage>
        <taxon>unclassified sequences</taxon>
        <taxon>metagenomes</taxon>
        <taxon>ecological metagenomes</taxon>
    </lineage>
</organism>
<comment type="caution">
    <text evidence="3">The sequence shown here is derived from an EMBL/GenBank/DDBJ whole genome shotgun (WGS) entry which is preliminary data.</text>
</comment>
<dbReference type="CDD" id="cd00093">
    <property type="entry name" value="HTH_XRE"/>
    <property type="match status" value="1"/>
</dbReference>
<gene>
    <name evidence="3" type="ORF">SDC9_136335</name>
</gene>
<dbReference type="SMART" id="SM00530">
    <property type="entry name" value="HTH_XRE"/>
    <property type="match status" value="1"/>
</dbReference>
<evidence type="ECO:0000313" key="3">
    <source>
        <dbReference type="EMBL" id="MPM89227.1"/>
    </source>
</evidence>
<evidence type="ECO:0000256" key="1">
    <source>
        <dbReference type="ARBA" id="ARBA00023125"/>
    </source>
</evidence>
<name>A0A645DIY8_9ZZZZ</name>
<evidence type="ECO:0000259" key="2">
    <source>
        <dbReference type="PROSITE" id="PS50943"/>
    </source>
</evidence>
<dbReference type="GO" id="GO:0003677">
    <property type="term" value="F:DNA binding"/>
    <property type="evidence" value="ECO:0007669"/>
    <property type="project" value="UniProtKB-KW"/>
</dbReference>